<reference evidence="3" key="1">
    <citation type="submission" date="2021-03" db="EMBL/GenBank/DDBJ databases">
        <title>Complete Genome of Pseudoalteromonas xiamenensis STKMTI.2, a new potential marine bacterium producing anti-Vibrio compounds.</title>
        <authorList>
            <person name="Handayani D.P."/>
            <person name="Isnansetyo A."/>
            <person name="Istiqomah I."/>
            <person name="Jumina J."/>
        </authorList>
    </citation>
    <scope>NUCLEOTIDE SEQUENCE</scope>
    <source>
        <strain evidence="3">STKMTI.2</strain>
    </source>
</reference>
<feature type="transmembrane region" description="Helical" evidence="2">
    <location>
        <begin position="7"/>
        <end position="25"/>
    </location>
</feature>
<evidence type="ECO:0000313" key="3">
    <source>
        <dbReference type="EMBL" id="QTH72118.1"/>
    </source>
</evidence>
<dbReference type="RefSeq" id="WP_208843740.1">
    <property type="nucleotide sequence ID" value="NZ_CP072133.1"/>
</dbReference>
<proteinExistence type="predicted"/>
<keyword evidence="4" id="KW-1185">Reference proteome</keyword>
<keyword evidence="1" id="KW-0175">Coiled coil</keyword>
<organism evidence="3 4">
    <name type="scientific">Pseudoalteromonas xiamenensis</name>
    <dbReference type="NCBI Taxonomy" id="882626"/>
    <lineage>
        <taxon>Bacteria</taxon>
        <taxon>Pseudomonadati</taxon>
        <taxon>Pseudomonadota</taxon>
        <taxon>Gammaproteobacteria</taxon>
        <taxon>Alteromonadales</taxon>
        <taxon>Pseudoalteromonadaceae</taxon>
        <taxon>Pseudoalteromonas</taxon>
    </lineage>
</organism>
<evidence type="ECO:0000256" key="2">
    <source>
        <dbReference type="SAM" id="Phobius"/>
    </source>
</evidence>
<dbReference type="KEGG" id="pxi:J5O05_04315"/>
<keyword evidence="2" id="KW-1133">Transmembrane helix</keyword>
<keyword evidence="2" id="KW-0812">Transmembrane</keyword>
<feature type="coiled-coil region" evidence="1">
    <location>
        <begin position="125"/>
        <end position="172"/>
    </location>
</feature>
<dbReference type="AlphaFoldDB" id="A0A975DHU1"/>
<evidence type="ECO:0000256" key="1">
    <source>
        <dbReference type="SAM" id="Coils"/>
    </source>
</evidence>
<dbReference type="Proteomes" id="UP000664904">
    <property type="component" value="Chromosome"/>
</dbReference>
<dbReference type="EMBL" id="CP072133">
    <property type="protein sequence ID" value="QTH72118.1"/>
    <property type="molecule type" value="Genomic_DNA"/>
</dbReference>
<keyword evidence="2" id="KW-0472">Membrane</keyword>
<evidence type="ECO:0000313" key="4">
    <source>
        <dbReference type="Proteomes" id="UP000664904"/>
    </source>
</evidence>
<gene>
    <name evidence="3" type="ORF">J5O05_04315</name>
</gene>
<accession>A0A975DHU1</accession>
<name>A0A975DHU1_9GAMM</name>
<sequence>MSTKVKLIVILSLIGFIAFCIYQLTSLDVSVQSVYQSAEEHSPVLPIRDENDTSITFRESKLTPSKSEEALEYKADVKAITPAEYLPPIAKSNHDEQRYSGDLNDYQAYEAFHHEKDRALKQAYIQAATEKISVLEQLLQRGKEANLPKEQLQEAIDKIDALKNMQNVLIQELDTSQSTR</sequence>
<protein>
    <submittedName>
        <fullName evidence="3">Uncharacterized protein</fullName>
    </submittedName>
</protein>